<accession>A0A6I9VW52</accession>
<keyword evidence="7" id="KW-1185">Reference proteome</keyword>
<keyword evidence="5 6" id="KW-0472">Membrane</keyword>
<dbReference type="InterPro" id="IPR013604">
    <property type="entry name" value="7TM_chemorcpt"/>
</dbReference>
<keyword evidence="2" id="KW-1003">Cell membrane</keyword>
<organism evidence="7 8">
    <name type="scientific">Pogonomyrmex barbatus</name>
    <name type="common">red harvester ant</name>
    <dbReference type="NCBI Taxonomy" id="144034"/>
    <lineage>
        <taxon>Eukaryota</taxon>
        <taxon>Metazoa</taxon>
        <taxon>Ecdysozoa</taxon>
        <taxon>Arthropoda</taxon>
        <taxon>Hexapoda</taxon>
        <taxon>Insecta</taxon>
        <taxon>Pterygota</taxon>
        <taxon>Neoptera</taxon>
        <taxon>Endopterygota</taxon>
        <taxon>Hymenoptera</taxon>
        <taxon>Apocrita</taxon>
        <taxon>Aculeata</taxon>
        <taxon>Formicoidea</taxon>
        <taxon>Formicidae</taxon>
        <taxon>Myrmicinae</taxon>
        <taxon>Pogonomyrmex</taxon>
    </lineage>
</organism>
<keyword evidence="4 6" id="KW-1133">Transmembrane helix</keyword>
<dbReference type="Proteomes" id="UP000504615">
    <property type="component" value="Unplaced"/>
</dbReference>
<reference evidence="8" key="1">
    <citation type="submission" date="2025-08" db="UniProtKB">
        <authorList>
            <consortium name="RefSeq"/>
        </authorList>
    </citation>
    <scope>IDENTIFICATION</scope>
</reference>
<proteinExistence type="predicted"/>
<evidence type="ECO:0000256" key="1">
    <source>
        <dbReference type="ARBA" id="ARBA00004651"/>
    </source>
</evidence>
<feature type="transmembrane region" description="Helical" evidence="6">
    <location>
        <begin position="119"/>
        <end position="137"/>
    </location>
</feature>
<dbReference type="Pfam" id="PF08395">
    <property type="entry name" value="7tm_7"/>
    <property type="match status" value="1"/>
</dbReference>
<dbReference type="AlphaFoldDB" id="A0A6I9VW52"/>
<evidence type="ECO:0000256" key="2">
    <source>
        <dbReference type="ARBA" id="ARBA00022475"/>
    </source>
</evidence>
<dbReference type="KEGG" id="pbar:105423191"/>
<evidence type="ECO:0000256" key="4">
    <source>
        <dbReference type="ARBA" id="ARBA00022989"/>
    </source>
</evidence>
<name>A0A6I9VW52_9HYME</name>
<keyword evidence="3 6" id="KW-0812">Transmembrane</keyword>
<dbReference type="RefSeq" id="XP_011631162.1">
    <property type="nucleotide sequence ID" value="XM_011632860.2"/>
</dbReference>
<dbReference type="OrthoDB" id="7538558at2759"/>
<gene>
    <name evidence="8" type="primary">LOC105423191</name>
</gene>
<evidence type="ECO:0000256" key="3">
    <source>
        <dbReference type="ARBA" id="ARBA00022692"/>
    </source>
</evidence>
<protein>
    <submittedName>
        <fullName evidence="8">Uncharacterized protein LOC105423191</fullName>
    </submittedName>
</protein>
<comment type="subcellular location">
    <subcellularLocation>
        <location evidence="1">Cell membrane</location>
        <topology evidence="1">Multi-pass membrane protein</topology>
    </subcellularLocation>
</comment>
<evidence type="ECO:0000256" key="5">
    <source>
        <dbReference type="ARBA" id="ARBA00023136"/>
    </source>
</evidence>
<sequence length="160" mass="18962">MQLTLQMITYFIILISSFYIQYHMILCLKQIHGSNTAKLKLILSNDMWGIIFLTKFMSVNHICESVSAKVQKTKILIHKLTILIRFTETRKEIYQFLLQITLRPLKFNGMGMFHFGYKFIYKFSIWVLTVIVFIIQMETSPMSQKSISNRENLTCFDRDL</sequence>
<dbReference type="GO" id="GO:0005886">
    <property type="term" value="C:plasma membrane"/>
    <property type="evidence" value="ECO:0007669"/>
    <property type="project" value="UniProtKB-SubCell"/>
</dbReference>
<evidence type="ECO:0000313" key="8">
    <source>
        <dbReference type="RefSeq" id="XP_011631162.1"/>
    </source>
</evidence>
<dbReference type="GeneID" id="105423191"/>
<evidence type="ECO:0000313" key="7">
    <source>
        <dbReference type="Proteomes" id="UP000504615"/>
    </source>
</evidence>
<evidence type="ECO:0000256" key="6">
    <source>
        <dbReference type="SAM" id="Phobius"/>
    </source>
</evidence>
<feature type="transmembrane region" description="Helical" evidence="6">
    <location>
        <begin position="6"/>
        <end position="28"/>
    </location>
</feature>
<dbReference type="GO" id="GO:0050909">
    <property type="term" value="P:sensory perception of taste"/>
    <property type="evidence" value="ECO:0007669"/>
    <property type="project" value="InterPro"/>
</dbReference>